<comment type="catalytic activity">
    <reaction evidence="7 8">
        <text>2 reduced [adrenodoxin] + NADP(+) + H(+) = 2 oxidized [adrenodoxin] + NADPH</text>
        <dbReference type="Rhea" id="RHEA:42312"/>
        <dbReference type="Rhea" id="RHEA-COMP:9998"/>
        <dbReference type="Rhea" id="RHEA-COMP:9999"/>
        <dbReference type="ChEBI" id="CHEBI:15378"/>
        <dbReference type="ChEBI" id="CHEBI:33737"/>
        <dbReference type="ChEBI" id="CHEBI:33738"/>
        <dbReference type="ChEBI" id="CHEBI:57783"/>
        <dbReference type="ChEBI" id="CHEBI:58349"/>
        <dbReference type="EC" id="1.18.1.6"/>
    </reaction>
</comment>
<sequence length="541" mass="58557">MASAIATRSPLKLAIIGAGPSALYSASRLLAQLPKDSPQGKDVEVHVYERLPAPHGLVRYGVAPDHPEVKNVQHKFDLLQSDNRFRFFGNVHIGPPPADSSASAERTTTLPLRSLTPHYTHLLLSYGSSLSSSLRNVSGSSGSPKGRLRNVFTALEFVGWYNGHPSSRHIRPDLENVRHVTIIGQGNVALDCARILLKRVDDLKDTDIPDSVLDILKKSSVHTVEVVGRRGAGQVAFTTKEFREMMNLDGCAFEPIEKDVIERAIHDVDQTPTPDARMRKRLLGLIAKGNGPVQPSTSSLKTGTFKLRFLRSPKSFDPSPESPDKIGSITWTKNALLSPPVPPVATTAPNSNPSPSPPHSPDLTSPQQALAMPTAEEITTETDLVIESVGYRSEGLEDVPFDEVKGRIRNMSGRVVDQDGVPIPNVYSSGWVSRGPIGVIASTMYDAYSTMDLLLSDHSLLPLPSPSSSETSTLMPIKTSLGLQTPPLQGLPSQISSAGQSVISYESWKKIEQAELERGLAKGRTGSEKISTVEEMLDVVS</sequence>
<evidence type="ECO:0000256" key="1">
    <source>
        <dbReference type="ARBA" id="ARBA00001974"/>
    </source>
</evidence>
<dbReference type="InterPro" id="IPR036188">
    <property type="entry name" value="FAD/NAD-bd_sf"/>
</dbReference>
<dbReference type="PANTHER" id="PTHR48467:SF1">
    <property type="entry name" value="GLUTAMATE SYNTHASE 1 [NADH], CHLOROPLASTIC-LIKE"/>
    <property type="match status" value="1"/>
</dbReference>
<dbReference type="Gene3D" id="3.40.50.720">
    <property type="entry name" value="NAD(P)-binding Rossmann-like Domain"/>
    <property type="match status" value="1"/>
</dbReference>
<evidence type="ECO:0000256" key="6">
    <source>
        <dbReference type="ARBA" id="ARBA00023002"/>
    </source>
</evidence>
<keyword evidence="4 8" id="KW-0274">FAD</keyword>
<feature type="binding site" evidence="9">
    <location>
        <position position="93"/>
    </location>
    <ligand>
        <name>FAD</name>
        <dbReference type="ChEBI" id="CHEBI:57692"/>
    </ligand>
</feature>
<name>A0A0F7SHS8_PHARH</name>
<keyword evidence="3 8" id="KW-0285">Flavoprotein</keyword>
<dbReference type="GO" id="GO:0005739">
    <property type="term" value="C:mitochondrion"/>
    <property type="evidence" value="ECO:0007669"/>
    <property type="project" value="UniProtKB-SubCell"/>
</dbReference>
<proteinExistence type="inferred from homology"/>
<reference evidence="12" key="1">
    <citation type="submission" date="2014-08" db="EMBL/GenBank/DDBJ databases">
        <authorList>
            <person name="Sharma Rahul"/>
            <person name="Thines Marco"/>
        </authorList>
    </citation>
    <scope>NUCLEOTIDE SEQUENCE</scope>
</reference>
<feature type="compositionally biased region" description="Low complexity" evidence="11">
    <location>
        <begin position="337"/>
        <end position="351"/>
    </location>
</feature>
<dbReference type="InterPro" id="IPR055275">
    <property type="entry name" value="Ferredox_Rdtase"/>
</dbReference>
<dbReference type="InterPro" id="IPR021163">
    <property type="entry name" value="Ferredox_Rdtase_adrenod"/>
</dbReference>
<evidence type="ECO:0000256" key="11">
    <source>
        <dbReference type="SAM" id="MobiDB-lite"/>
    </source>
</evidence>
<dbReference type="Gene3D" id="3.50.50.60">
    <property type="entry name" value="FAD/NAD(P)-binding domain"/>
    <property type="match status" value="1"/>
</dbReference>
<keyword evidence="8" id="KW-0496">Mitochondrion</keyword>
<evidence type="ECO:0000256" key="5">
    <source>
        <dbReference type="ARBA" id="ARBA00022857"/>
    </source>
</evidence>
<feature type="binding site" evidence="9">
    <location>
        <position position="21"/>
    </location>
    <ligand>
        <name>FAD</name>
        <dbReference type="ChEBI" id="CHEBI:57692"/>
    </ligand>
</feature>
<feature type="binding site" evidence="9">
    <location>
        <begin position="438"/>
        <end position="440"/>
    </location>
    <ligand>
        <name>FAD</name>
        <dbReference type="ChEBI" id="CHEBI:57692"/>
    </ligand>
</feature>
<evidence type="ECO:0000256" key="3">
    <source>
        <dbReference type="ARBA" id="ARBA00022630"/>
    </source>
</evidence>
<feature type="binding site" evidence="9">
    <location>
        <position position="57"/>
    </location>
    <ligand>
        <name>FAD</name>
        <dbReference type="ChEBI" id="CHEBI:57692"/>
    </ligand>
</feature>
<organism evidence="12">
    <name type="scientific">Phaffia rhodozyma</name>
    <name type="common">Yeast</name>
    <name type="synonym">Xanthophyllomyces dendrorhous</name>
    <dbReference type="NCBI Taxonomy" id="264483"/>
    <lineage>
        <taxon>Eukaryota</taxon>
        <taxon>Fungi</taxon>
        <taxon>Dikarya</taxon>
        <taxon>Basidiomycota</taxon>
        <taxon>Agaricomycotina</taxon>
        <taxon>Tremellomycetes</taxon>
        <taxon>Cystofilobasidiales</taxon>
        <taxon>Mrakiaceae</taxon>
        <taxon>Phaffia</taxon>
    </lineage>
</organism>
<keyword evidence="6 8" id="KW-0560">Oxidoreductase</keyword>
<protein>
    <recommendedName>
        <fullName evidence="8">NADPH:adrenodoxin oxidoreductase, mitochondrial</fullName>
        <ecNumber evidence="8">1.18.1.6</ecNumber>
    </recommendedName>
</protein>
<dbReference type="AlphaFoldDB" id="A0A0F7SHS8"/>
<dbReference type="EMBL" id="LN483345">
    <property type="protein sequence ID" value="CDZ98521.1"/>
    <property type="molecule type" value="Genomic_DNA"/>
</dbReference>
<evidence type="ECO:0000256" key="10">
    <source>
        <dbReference type="PIRSR" id="PIRSR000362-2"/>
    </source>
</evidence>
<dbReference type="PIRSF" id="PIRSF000362">
    <property type="entry name" value="FNR"/>
    <property type="match status" value="1"/>
</dbReference>
<evidence type="ECO:0000256" key="7">
    <source>
        <dbReference type="ARBA" id="ARBA00048933"/>
    </source>
</evidence>
<feature type="binding site" evidence="10">
    <location>
        <begin position="185"/>
        <end position="188"/>
    </location>
    <ligand>
        <name>NADP(+)</name>
        <dbReference type="ChEBI" id="CHEBI:58349"/>
    </ligand>
</feature>
<comment type="similarity">
    <text evidence="2 8">Belongs to the ferredoxin--NADP reductase type 1 family.</text>
</comment>
<dbReference type="GO" id="GO:0016491">
    <property type="term" value="F:oxidoreductase activity"/>
    <property type="evidence" value="ECO:0007669"/>
    <property type="project" value="UniProtKB-KW"/>
</dbReference>
<accession>A0A0F7SHS8</accession>
<comment type="cofactor">
    <cofactor evidence="1 8 9">
        <name>FAD</name>
        <dbReference type="ChEBI" id="CHEBI:57692"/>
    </cofactor>
</comment>
<dbReference type="EC" id="1.18.1.6" evidence="8"/>
<feature type="binding site" evidence="10">
    <location>
        <position position="438"/>
    </location>
    <ligand>
        <name>NADP(+)</name>
        <dbReference type="ChEBI" id="CHEBI:58349"/>
    </ligand>
</feature>
<evidence type="ECO:0000256" key="4">
    <source>
        <dbReference type="ARBA" id="ARBA00022827"/>
    </source>
</evidence>
<dbReference type="SUPFAM" id="SSF51971">
    <property type="entry name" value="Nucleotide-binding domain"/>
    <property type="match status" value="1"/>
</dbReference>
<feature type="binding site" evidence="9">
    <location>
        <position position="431"/>
    </location>
    <ligand>
        <name>FAD</name>
        <dbReference type="ChEBI" id="CHEBI:57692"/>
    </ligand>
</feature>
<feature type="binding site" evidence="9">
    <location>
        <position position="49"/>
    </location>
    <ligand>
        <name>FAD</name>
        <dbReference type="ChEBI" id="CHEBI:57692"/>
    </ligand>
</feature>
<evidence type="ECO:0000256" key="9">
    <source>
        <dbReference type="PIRSR" id="PIRSR000362-1"/>
    </source>
</evidence>
<feature type="binding site" evidence="10">
    <location>
        <begin position="229"/>
        <end position="230"/>
    </location>
    <ligand>
        <name>NADP(+)</name>
        <dbReference type="ChEBI" id="CHEBI:58349"/>
    </ligand>
</feature>
<comment type="subcellular location">
    <subcellularLocation>
        <location evidence="8">Mitochondrion</location>
    </subcellularLocation>
</comment>
<feature type="binding site" evidence="10">
    <location>
        <position position="241"/>
    </location>
    <ligand>
        <name>NADP(+)</name>
        <dbReference type="ChEBI" id="CHEBI:58349"/>
    </ligand>
</feature>
<evidence type="ECO:0000313" key="12">
    <source>
        <dbReference type="EMBL" id="CDZ98521.1"/>
    </source>
</evidence>
<keyword evidence="5 8" id="KW-0521">NADP</keyword>
<evidence type="ECO:0000256" key="2">
    <source>
        <dbReference type="ARBA" id="ARBA00008312"/>
    </source>
</evidence>
<evidence type="ECO:0000256" key="8">
    <source>
        <dbReference type="PIRNR" id="PIRNR000362"/>
    </source>
</evidence>
<dbReference type="PANTHER" id="PTHR48467">
    <property type="entry name" value="GLUTAMATE SYNTHASE 1 [NADH], CHLOROPLASTIC-LIKE"/>
    <property type="match status" value="1"/>
</dbReference>
<feature type="region of interest" description="Disordered" evidence="11">
    <location>
        <begin position="337"/>
        <end position="370"/>
    </location>
</feature>